<dbReference type="Pfam" id="PF11807">
    <property type="entry name" value="UstYa"/>
    <property type="match status" value="1"/>
</dbReference>
<name>A0A5N5DM89_9PEZI</name>
<reference evidence="2 3" key="1">
    <citation type="journal article" date="2019" name="Sci. Rep.">
        <title>A multi-omics analysis of the grapevine pathogen Lasiodiplodia theobromae reveals that temperature affects the expression of virulence- and pathogenicity-related genes.</title>
        <authorList>
            <person name="Felix C."/>
            <person name="Meneses R."/>
            <person name="Goncalves M.F.M."/>
            <person name="Tilleman L."/>
            <person name="Duarte A.S."/>
            <person name="Jorrin-Novo J.V."/>
            <person name="Van de Peer Y."/>
            <person name="Deforce D."/>
            <person name="Van Nieuwerburgh F."/>
            <person name="Esteves A.C."/>
            <person name="Alves A."/>
        </authorList>
    </citation>
    <scope>NUCLEOTIDE SEQUENCE [LARGE SCALE GENOMIC DNA]</scope>
    <source>
        <strain evidence="2 3">LA-SOL3</strain>
    </source>
</reference>
<gene>
    <name evidence="2" type="primary">cctO</name>
    <name evidence="2" type="ORF">DBV05_g2426</name>
</gene>
<comment type="caution">
    <text evidence="2">The sequence shown here is derived from an EMBL/GenBank/DDBJ whole genome shotgun (WGS) entry which is preliminary data.</text>
</comment>
<evidence type="ECO:0000313" key="2">
    <source>
        <dbReference type="EMBL" id="KAB2578943.1"/>
    </source>
</evidence>
<dbReference type="GO" id="GO:0043386">
    <property type="term" value="P:mycotoxin biosynthetic process"/>
    <property type="evidence" value="ECO:0007669"/>
    <property type="project" value="InterPro"/>
</dbReference>
<accession>A0A5N5DM89</accession>
<sequence length="164" mass="18518">MIPFEDRGVAIPADKAGKAGIAKDQVKVSEKYGGGYPANVEGLHHLHCLNLLRQTLYYNYDYYRNEGKGAFLNADHIVRKHVSHCLDIIRQQLMCTVDTGVLGQVWYKPHDAPLEAYVDFNTHHKCRNFDAVRAWAEEHQMPATVPNDFLQPPAPGDTIYTSIP</sequence>
<evidence type="ECO:0000313" key="3">
    <source>
        <dbReference type="Proteomes" id="UP000325902"/>
    </source>
</evidence>
<proteinExistence type="inferred from homology"/>
<protein>
    <submittedName>
        <fullName evidence="2">Cyclochlorotine biosynthesis protein O</fullName>
    </submittedName>
</protein>
<dbReference type="Proteomes" id="UP000325902">
    <property type="component" value="Unassembled WGS sequence"/>
</dbReference>
<dbReference type="EMBL" id="VCHE01000009">
    <property type="protein sequence ID" value="KAB2578943.1"/>
    <property type="molecule type" value="Genomic_DNA"/>
</dbReference>
<organism evidence="2 3">
    <name type="scientific">Lasiodiplodia theobromae</name>
    <dbReference type="NCBI Taxonomy" id="45133"/>
    <lineage>
        <taxon>Eukaryota</taxon>
        <taxon>Fungi</taxon>
        <taxon>Dikarya</taxon>
        <taxon>Ascomycota</taxon>
        <taxon>Pezizomycotina</taxon>
        <taxon>Dothideomycetes</taxon>
        <taxon>Dothideomycetes incertae sedis</taxon>
        <taxon>Botryosphaeriales</taxon>
        <taxon>Botryosphaeriaceae</taxon>
        <taxon>Lasiodiplodia</taxon>
    </lineage>
</organism>
<dbReference type="OrthoDB" id="3687641at2759"/>
<comment type="similarity">
    <text evidence="1">Belongs to the ustYa family.</text>
</comment>
<dbReference type="AlphaFoldDB" id="A0A5N5DM89"/>
<evidence type="ECO:0000256" key="1">
    <source>
        <dbReference type="ARBA" id="ARBA00035112"/>
    </source>
</evidence>
<keyword evidence="3" id="KW-1185">Reference proteome</keyword>
<dbReference type="InterPro" id="IPR021765">
    <property type="entry name" value="UstYa-like"/>
</dbReference>
<dbReference type="PANTHER" id="PTHR33365:SF13">
    <property type="entry name" value="TAT PATHWAY SIGNAL SEQUENCE"/>
    <property type="match status" value="1"/>
</dbReference>
<dbReference type="PANTHER" id="PTHR33365">
    <property type="entry name" value="YALI0B05434P"/>
    <property type="match status" value="1"/>
</dbReference>